<dbReference type="Pfam" id="PF13276">
    <property type="entry name" value="HTH_21"/>
    <property type="match status" value="1"/>
</dbReference>
<dbReference type="Pfam" id="PF00665">
    <property type="entry name" value="rve"/>
    <property type="match status" value="1"/>
</dbReference>
<sequence length="423" mass="47004">MARKNYSEEFRRQAVDLYESTPGATVRGIAEDLGIVRGTLRHWLEVYGTGKKTAADGTLTSSPLQSKPWKSSSTPADETSEQKIARLEARVDELEVETTKLTTEREILQRAAKYFGRGDALVSRFQFVADNSATFADRGGVKRLCELVEVERSSYYAWLKAAPTREGRARADAELAERIRAVHAEGNTQGAPRITAELNDNAPAGARVNHKRVARVMRLEGIRGYVKKRRVRTTIPEPSGQKYPDLLNRDFTAPAPNRRYVGDITYLPLADGTNLYLATVIDCYSRRLAGWAIADHMRTELVEDALNAAAATRGSLKGAIFHSDHGSVYCSKAYAKLCKKLGIAQSMGAVGSSADNALAESFNATMKREVLQDAACWSDDLTCRRQVFRWLVRYNTRRRHTWCGYLSPSTYEARRAATLPTAA</sequence>
<dbReference type="InterPro" id="IPR002514">
    <property type="entry name" value="Transposase_8"/>
</dbReference>
<accession>A0A7L9J4U5</accession>
<name>A0A7L9J4U5_9MICO</name>
<evidence type="ECO:0000256" key="2">
    <source>
        <dbReference type="SAM" id="MobiDB-lite"/>
    </source>
</evidence>
<dbReference type="GO" id="GO:0003677">
    <property type="term" value="F:DNA binding"/>
    <property type="evidence" value="ECO:0007669"/>
    <property type="project" value="InterPro"/>
</dbReference>
<dbReference type="GO" id="GO:0015074">
    <property type="term" value="P:DNA integration"/>
    <property type="evidence" value="ECO:0007669"/>
    <property type="project" value="InterPro"/>
</dbReference>
<evidence type="ECO:0000256" key="1">
    <source>
        <dbReference type="ARBA" id="ARBA00002286"/>
    </source>
</evidence>
<dbReference type="GO" id="GO:0006313">
    <property type="term" value="P:DNA transposition"/>
    <property type="evidence" value="ECO:0007669"/>
    <property type="project" value="InterPro"/>
</dbReference>
<evidence type="ECO:0000313" key="4">
    <source>
        <dbReference type="EMBL" id="QOK24272.1"/>
    </source>
</evidence>
<dbReference type="PROSITE" id="PS50994">
    <property type="entry name" value="INTEGRASE"/>
    <property type="match status" value="1"/>
</dbReference>
<dbReference type="Proteomes" id="UP000593998">
    <property type="component" value="Chromosome"/>
</dbReference>
<dbReference type="NCBIfam" id="NF033516">
    <property type="entry name" value="transpos_IS3"/>
    <property type="match status" value="1"/>
</dbReference>
<reference evidence="4 5" key="1">
    <citation type="submission" date="2020-10" db="EMBL/GenBank/DDBJ databases">
        <title>Janibacter indicus TT2 genome sequence.</title>
        <authorList>
            <person name="Lee K."/>
            <person name="Ganzorig M."/>
        </authorList>
    </citation>
    <scope>NUCLEOTIDE SEQUENCE [LARGE SCALE GENOMIC DNA]</scope>
    <source>
        <strain evidence="4 5">TT2</strain>
    </source>
</reference>
<feature type="domain" description="Integrase catalytic" evidence="3">
    <location>
        <begin position="252"/>
        <end position="416"/>
    </location>
</feature>
<dbReference type="SUPFAM" id="SSF53098">
    <property type="entry name" value="Ribonuclease H-like"/>
    <property type="match status" value="1"/>
</dbReference>
<evidence type="ECO:0000259" key="3">
    <source>
        <dbReference type="PROSITE" id="PS50994"/>
    </source>
</evidence>
<organism evidence="4 5">
    <name type="scientific">Janibacter indicus</name>
    <dbReference type="NCBI Taxonomy" id="857417"/>
    <lineage>
        <taxon>Bacteria</taxon>
        <taxon>Bacillati</taxon>
        <taxon>Actinomycetota</taxon>
        <taxon>Actinomycetes</taxon>
        <taxon>Micrococcales</taxon>
        <taxon>Intrasporangiaceae</taxon>
        <taxon>Janibacter</taxon>
    </lineage>
</organism>
<feature type="region of interest" description="Disordered" evidence="2">
    <location>
        <begin position="55"/>
        <end position="82"/>
    </location>
</feature>
<dbReference type="InterPro" id="IPR001584">
    <property type="entry name" value="Integrase_cat-core"/>
</dbReference>
<dbReference type="PANTHER" id="PTHR46889">
    <property type="entry name" value="TRANSPOSASE INSF FOR INSERTION SEQUENCE IS3B-RELATED"/>
    <property type="match status" value="1"/>
</dbReference>
<dbReference type="InterPro" id="IPR050900">
    <property type="entry name" value="Transposase_IS3/IS150/IS904"/>
</dbReference>
<dbReference type="AlphaFoldDB" id="A0A7L9J4U5"/>
<feature type="compositionally biased region" description="Polar residues" evidence="2">
    <location>
        <begin position="58"/>
        <end position="77"/>
    </location>
</feature>
<comment type="function">
    <text evidence="1">Involved in the transposition of the insertion sequence.</text>
</comment>
<dbReference type="Gene3D" id="3.30.420.10">
    <property type="entry name" value="Ribonuclease H-like superfamily/Ribonuclease H"/>
    <property type="match status" value="1"/>
</dbReference>
<dbReference type="InterPro" id="IPR025948">
    <property type="entry name" value="HTH-like_dom"/>
</dbReference>
<dbReference type="InterPro" id="IPR009057">
    <property type="entry name" value="Homeodomain-like_sf"/>
</dbReference>
<dbReference type="InterPro" id="IPR036397">
    <property type="entry name" value="RNaseH_sf"/>
</dbReference>
<evidence type="ECO:0000313" key="5">
    <source>
        <dbReference type="Proteomes" id="UP000593998"/>
    </source>
</evidence>
<proteinExistence type="predicted"/>
<protein>
    <submittedName>
        <fullName evidence="4">IS3 family transposase</fullName>
    </submittedName>
</protein>
<dbReference type="Gene3D" id="1.10.10.60">
    <property type="entry name" value="Homeodomain-like"/>
    <property type="match status" value="1"/>
</dbReference>
<dbReference type="InterPro" id="IPR012337">
    <property type="entry name" value="RNaseH-like_sf"/>
</dbReference>
<dbReference type="EMBL" id="CP062789">
    <property type="protein sequence ID" value="QOK24272.1"/>
    <property type="molecule type" value="Genomic_DNA"/>
</dbReference>
<gene>
    <name evidence="4" type="ORF">IGS73_08010</name>
</gene>
<dbReference type="InterPro" id="IPR048020">
    <property type="entry name" value="Transpos_IS3"/>
</dbReference>
<dbReference type="RefSeq" id="WP_192912075.1">
    <property type="nucleotide sequence ID" value="NZ_CP062789.1"/>
</dbReference>
<dbReference type="PANTHER" id="PTHR46889:SF4">
    <property type="entry name" value="TRANSPOSASE INSO FOR INSERTION SEQUENCE ELEMENT IS911B-RELATED"/>
    <property type="match status" value="1"/>
</dbReference>
<dbReference type="SUPFAM" id="SSF46689">
    <property type="entry name" value="Homeodomain-like"/>
    <property type="match status" value="1"/>
</dbReference>
<dbReference type="GO" id="GO:0004803">
    <property type="term" value="F:transposase activity"/>
    <property type="evidence" value="ECO:0007669"/>
    <property type="project" value="InterPro"/>
</dbReference>
<dbReference type="Pfam" id="PF01527">
    <property type="entry name" value="HTH_Tnp_1"/>
    <property type="match status" value="1"/>
</dbReference>